<evidence type="ECO:0000256" key="3">
    <source>
        <dbReference type="ARBA" id="ARBA00022840"/>
    </source>
</evidence>
<dbReference type="InterPro" id="IPR004364">
    <property type="entry name" value="Aa-tRNA-synt_II"/>
</dbReference>
<feature type="domain" description="Aminoacyl-transfer RNA synthetases class-II family profile" evidence="6">
    <location>
        <begin position="88"/>
        <end position="301"/>
    </location>
</feature>
<organism evidence="7 8">
    <name type="scientific">Candidatus Methanodesulfokora washburnensis</name>
    <dbReference type="NCBI Taxonomy" id="2478471"/>
    <lineage>
        <taxon>Archaea</taxon>
        <taxon>Thermoproteota</taxon>
        <taxon>Candidatus Korarchaeia</taxon>
        <taxon>Candidatus Korarchaeia incertae sedis</taxon>
        <taxon>Candidatus Methanodesulfokora</taxon>
    </lineage>
</organism>
<accession>A0A3R9PMJ6</accession>
<sequence>MQVQMQREDIIPILRIQTTVLKEMVNFMIDRGFIQLLPVITSKVTDPLGPDPGSSVVAIPRIRYYDEELVLTQSMIFHKQLAVARGLERIFIMSPNVRLEDKRRRNTGKHLFEFTQMDFEIAGAEMKDIFSLVEDLIIHIIKTVKSENKEELEELGREIRVPQKPFPVYTTHELEERYGKDWEINASADHREPFWAVCFKREFYDREDPENPGHFRNYDLIYPEGFGEALSGGEREWRYERITERIRRDGLDERFFSPYLEVARQGILIPSAGAGIGVERLIRFLSGKKHVGDVQLFRRVPGEPILF</sequence>
<evidence type="ECO:0000313" key="8">
    <source>
        <dbReference type="Proteomes" id="UP000277582"/>
    </source>
</evidence>
<evidence type="ECO:0000259" key="6">
    <source>
        <dbReference type="PROSITE" id="PS50862"/>
    </source>
</evidence>
<dbReference type="RefSeq" id="WP_125670359.1">
    <property type="nucleotide sequence ID" value="NZ_RCOS01000026.1"/>
</dbReference>
<keyword evidence="5" id="KW-0030">Aminoacyl-tRNA synthetase</keyword>
<gene>
    <name evidence="7" type="ORF">D6D85_01830</name>
</gene>
<keyword evidence="2" id="KW-0547">Nucleotide-binding</keyword>
<dbReference type="Gene3D" id="3.30.930.10">
    <property type="entry name" value="Bira Bifunctional Protein, Domain 2"/>
    <property type="match status" value="1"/>
</dbReference>
<dbReference type="Pfam" id="PF00152">
    <property type="entry name" value="tRNA-synt_2"/>
    <property type="match status" value="1"/>
</dbReference>
<name>A0A3R9PMJ6_9CREN</name>
<evidence type="ECO:0000256" key="4">
    <source>
        <dbReference type="ARBA" id="ARBA00022917"/>
    </source>
</evidence>
<dbReference type="InterPro" id="IPR045864">
    <property type="entry name" value="aa-tRNA-synth_II/BPL/LPL"/>
</dbReference>
<dbReference type="OrthoDB" id="131570at2157"/>
<dbReference type="EMBL" id="RCOS01000026">
    <property type="protein sequence ID" value="RSN78033.1"/>
    <property type="molecule type" value="Genomic_DNA"/>
</dbReference>
<keyword evidence="4" id="KW-0648">Protein biosynthesis</keyword>
<dbReference type="SUPFAM" id="SSF55681">
    <property type="entry name" value="Class II aaRS and biotin synthetases"/>
    <property type="match status" value="1"/>
</dbReference>
<dbReference type="AlphaFoldDB" id="A0A3R9PMJ6"/>
<keyword evidence="3" id="KW-0067">ATP-binding</keyword>
<protein>
    <submittedName>
        <fullName evidence="7">Asparagine synthetase</fullName>
    </submittedName>
</protein>
<dbReference type="GO" id="GO:0006421">
    <property type="term" value="P:asparaginyl-tRNA aminoacylation"/>
    <property type="evidence" value="ECO:0007669"/>
    <property type="project" value="TreeGrafter"/>
</dbReference>
<dbReference type="NCBIfam" id="NF005054">
    <property type="entry name" value="PRK06462.1-4"/>
    <property type="match status" value="1"/>
</dbReference>
<reference evidence="7 8" key="1">
    <citation type="submission" date="2018-10" db="EMBL/GenBank/DDBJ databases">
        <title>Co-occurring genomic capacity for anaerobic methane metabolism and dissimilatory sulfite reduction discovered in the Korarchaeota.</title>
        <authorList>
            <person name="Mckay L.J."/>
            <person name="Dlakic M."/>
            <person name="Fields M.W."/>
            <person name="Delmont T.O."/>
            <person name="Eren A.M."/>
            <person name="Jay Z.J."/>
            <person name="Klingelsmith K.B."/>
            <person name="Rusch D.B."/>
            <person name="Inskeep W.P."/>
        </authorList>
    </citation>
    <scope>NUCLEOTIDE SEQUENCE [LARGE SCALE GENOMIC DNA]</scope>
    <source>
        <strain evidence="7 8">MDKW</strain>
    </source>
</reference>
<dbReference type="GO" id="GO:0005524">
    <property type="term" value="F:ATP binding"/>
    <property type="evidence" value="ECO:0007669"/>
    <property type="project" value="UniProtKB-KW"/>
</dbReference>
<evidence type="ECO:0000313" key="7">
    <source>
        <dbReference type="EMBL" id="RSN78033.1"/>
    </source>
</evidence>
<comment type="caution">
    <text evidence="7">The sequence shown here is derived from an EMBL/GenBank/DDBJ whole genome shotgun (WGS) entry which is preliminary data.</text>
</comment>
<dbReference type="GO" id="GO:0004816">
    <property type="term" value="F:asparagine-tRNA ligase activity"/>
    <property type="evidence" value="ECO:0007669"/>
    <property type="project" value="TreeGrafter"/>
</dbReference>
<dbReference type="PANTHER" id="PTHR22594">
    <property type="entry name" value="ASPARTYL/LYSYL-TRNA SYNTHETASE"/>
    <property type="match status" value="1"/>
</dbReference>
<dbReference type="PANTHER" id="PTHR22594:SF48">
    <property type="entry name" value="ASPARAGINYL-TRNA SYNTHETASE-RELATED PROTEIN (N-TRUNCATION)"/>
    <property type="match status" value="1"/>
</dbReference>
<dbReference type="InterPro" id="IPR006195">
    <property type="entry name" value="aa-tRNA-synth_II"/>
</dbReference>
<evidence type="ECO:0000256" key="1">
    <source>
        <dbReference type="ARBA" id="ARBA00022598"/>
    </source>
</evidence>
<dbReference type="PROSITE" id="PS50862">
    <property type="entry name" value="AA_TRNA_LIGASE_II"/>
    <property type="match status" value="1"/>
</dbReference>
<evidence type="ECO:0000256" key="2">
    <source>
        <dbReference type="ARBA" id="ARBA00022741"/>
    </source>
</evidence>
<evidence type="ECO:0000256" key="5">
    <source>
        <dbReference type="ARBA" id="ARBA00023146"/>
    </source>
</evidence>
<proteinExistence type="predicted"/>
<keyword evidence="1" id="KW-0436">Ligase</keyword>
<keyword evidence="8" id="KW-1185">Reference proteome</keyword>
<dbReference type="Proteomes" id="UP000277582">
    <property type="component" value="Unassembled WGS sequence"/>
</dbReference>